<dbReference type="SUPFAM" id="SSF144232">
    <property type="entry name" value="HIT/MYND zinc finger-like"/>
    <property type="match status" value="1"/>
</dbReference>
<keyword evidence="6" id="KW-0862">Zinc</keyword>
<dbReference type="InterPro" id="IPR057721">
    <property type="entry name" value="BCD1_alpha/beta"/>
</dbReference>
<reference evidence="18 19" key="1">
    <citation type="journal article" date="2020" name="bioRxiv">
        <title>Sequence and annotation of 42 cannabis genomes reveals extensive copy number variation in cannabinoid synthesis and pathogen resistance genes.</title>
        <authorList>
            <person name="Mckernan K.J."/>
            <person name="Helbert Y."/>
            <person name="Kane L.T."/>
            <person name="Ebling H."/>
            <person name="Zhang L."/>
            <person name="Liu B."/>
            <person name="Eaton Z."/>
            <person name="Mclaughlin S."/>
            <person name="Kingan S."/>
            <person name="Baybayan P."/>
            <person name="Concepcion G."/>
            <person name="Jordan M."/>
            <person name="Riva A."/>
            <person name="Barbazuk W."/>
            <person name="Harkins T."/>
        </authorList>
    </citation>
    <scope>NUCLEOTIDE SEQUENCE [LARGE SCALE GENOMIC DNA]</scope>
    <source>
        <strain evidence="18 19">cv. Jamaican Lion 4</strain>
        <strain evidence="16">Father</strain>
        <strain evidence="17">Mother</strain>
        <tissue evidence="17">Leaf</tissue>
    </source>
</reference>
<evidence type="ECO:0000256" key="3">
    <source>
        <dbReference type="ARBA" id="ARBA00022553"/>
    </source>
</evidence>
<dbReference type="Pfam" id="PF25790">
    <property type="entry name" value="BCD1"/>
    <property type="match status" value="1"/>
</dbReference>
<dbReference type="EMBL" id="JAATIQ010000192">
    <property type="protein sequence ID" value="KAF4371822.1"/>
    <property type="molecule type" value="Genomic_DNA"/>
</dbReference>
<name>A0A7J6GJU8_CANSA</name>
<evidence type="ECO:0000259" key="15">
    <source>
        <dbReference type="PROSITE" id="PS51083"/>
    </source>
</evidence>
<dbReference type="PROSITE" id="PS51083">
    <property type="entry name" value="ZF_HIT"/>
    <property type="match status" value="1"/>
</dbReference>
<evidence type="ECO:0000256" key="2">
    <source>
        <dbReference type="ARBA" id="ARBA00022517"/>
    </source>
</evidence>
<evidence type="ECO:0000313" key="19">
    <source>
        <dbReference type="Proteomes" id="UP000583929"/>
    </source>
</evidence>
<evidence type="ECO:0000256" key="14">
    <source>
        <dbReference type="SAM" id="MobiDB-lite"/>
    </source>
</evidence>
<dbReference type="InterPro" id="IPR051639">
    <property type="entry name" value="BCD1"/>
</dbReference>
<feature type="region of interest" description="Disordered" evidence="14">
    <location>
        <begin position="297"/>
        <end position="343"/>
    </location>
</feature>
<proteinExistence type="inferred from homology"/>
<dbReference type="CDD" id="cd23023">
    <property type="entry name" value="zf-HIT_BCD1"/>
    <property type="match status" value="1"/>
</dbReference>
<gene>
    <name evidence="17" type="ORF">F8388_009235</name>
    <name evidence="16" type="ORF">G4B88_016885</name>
</gene>
<dbReference type="GO" id="GO:0000463">
    <property type="term" value="P:maturation of LSU-rRNA from tricistronic rRNA transcript (SSU-rRNA, 5.8S rRNA, LSU-rRNA)"/>
    <property type="evidence" value="ECO:0007669"/>
    <property type="project" value="TreeGrafter"/>
</dbReference>
<evidence type="ECO:0000256" key="12">
    <source>
        <dbReference type="ARBA" id="ARBA00077531"/>
    </source>
</evidence>
<dbReference type="OrthoDB" id="272357at2759"/>
<accession>A0A7J6GJU8</accession>
<evidence type="ECO:0000256" key="1">
    <source>
        <dbReference type="ARBA" id="ARBA00022499"/>
    </source>
</evidence>
<comment type="similarity">
    <text evidence="9">Belongs to the BCD1 family.</text>
</comment>
<feature type="compositionally biased region" description="Low complexity" evidence="14">
    <location>
        <begin position="322"/>
        <end position="335"/>
    </location>
</feature>
<dbReference type="GO" id="GO:0005634">
    <property type="term" value="C:nucleus"/>
    <property type="evidence" value="ECO:0007669"/>
    <property type="project" value="TreeGrafter"/>
</dbReference>
<protein>
    <recommendedName>
        <fullName evidence="11">Box C/D snoRNA protein 1</fullName>
    </recommendedName>
    <alternativeName>
        <fullName evidence="12">Zinc finger HIT domain-containing protein 6</fullName>
    </alternativeName>
</protein>
<evidence type="ECO:0000256" key="10">
    <source>
        <dbReference type="ARBA" id="ARBA00061949"/>
    </source>
</evidence>
<dbReference type="Proteomes" id="UP000525078">
    <property type="component" value="Unassembled WGS sequence"/>
</dbReference>
<dbReference type="PANTHER" id="PTHR13483">
    <property type="entry name" value="BOX C_D SNORNA PROTEIN 1-RELATED"/>
    <property type="match status" value="1"/>
</dbReference>
<keyword evidence="3" id="KW-0597">Phosphoprotein</keyword>
<keyword evidence="7" id="KW-0832">Ubl conjugation</keyword>
<dbReference type="AlphaFoldDB" id="A0A7J6GJU8"/>
<keyword evidence="4" id="KW-0479">Metal-binding</keyword>
<dbReference type="GO" id="GO:0048254">
    <property type="term" value="P:snoRNA localization"/>
    <property type="evidence" value="ECO:0007669"/>
    <property type="project" value="TreeGrafter"/>
</dbReference>
<evidence type="ECO:0000256" key="4">
    <source>
        <dbReference type="ARBA" id="ARBA00022723"/>
    </source>
</evidence>
<evidence type="ECO:0000256" key="5">
    <source>
        <dbReference type="ARBA" id="ARBA00022771"/>
    </source>
</evidence>
<accession>A0A803PFM4</accession>
<dbReference type="Pfam" id="PF04438">
    <property type="entry name" value="zf-HIT"/>
    <property type="match status" value="1"/>
</dbReference>
<feature type="compositionally biased region" description="Polar residues" evidence="14">
    <location>
        <begin position="297"/>
        <end position="321"/>
    </location>
</feature>
<dbReference type="GO" id="GO:0000492">
    <property type="term" value="P:box C/D snoRNP assembly"/>
    <property type="evidence" value="ECO:0007669"/>
    <property type="project" value="TreeGrafter"/>
</dbReference>
<evidence type="ECO:0000256" key="8">
    <source>
        <dbReference type="ARBA" id="ARBA00049598"/>
    </source>
</evidence>
<organism evidence="17 18">
    <name type="scientific">Cannabis sativa</name>
    <name type="common">Hemp</name>
    <name type="synonym">Marijuana</name>
    <dbReference type="NCBI Taxonomy" id="3483"/>
    <lineage>
        <taxon>Eukaryota</taxon>
        <taxon>Viridiplantae</taxon>
        <taxon>Streptophyta</taxon>
        <taxon>Embryophyta</taxon>
        <taxon>Tracheophyta</taxon>
        <taxon>Spermatophyta</taxon>
        <taxon>Magnoliopsida</taxon>
        <taxon>eudicotyledons</taxon>
        <taxon>Gunneridae</taxon>
        <taxon>Pentapetalae</taxon>
        <taxon>rosids</taxon>
        <taxon>fabids</taxon>
        <taxon>Rosales</taxon>
        <taxon>Cannabaceae</taxon>
        <taxon>Cannabis</taxon>
    </lineage>
</organism>
<comment type="subunit">
    <text evidence="10">Interacts with FBL, SNU13, NOP58, NUFIP1, RUVBL1, RUVBL2 and TAF9. Interacts (via HIT-type zinc finger) with the RUVBL1/RUVBL2 complex in the presence of ADP.</text>
</comment>
<evidence type="ECO:0000256" key="11">
    <source>
        <dbReference type="ARBA" id="ARBA00068630"/>
    </source>
</evidence>
<keyword evidence="2" id="KW-0690">Ribosome biogenesis</keyword>
<dbReference type="Gene3D" id="3.30.60.190">
    <property type="match status" value="1"/>
</dbReference>
<dbReference type="OMA" id="ECKSNSW"/>
<dbReference type="Proteomes" id="UP000583929">
    <property type="component" value="Unassembled WGS sequence"/>
</dbReference>
<evidence type="ECO:0000313" key="18">
    <source>
        <dbReference type="Proteomes" id="UP000525078"/>
    </source>
</evidence>
<keyword evidence="5 13" id="KW-0863">Zinc-finger</keyword>
<evidence type="ECO:0000256" key="7">
    <source>
        <dbReference type="ARBA" id="ARBA00022843"/>
    </source>
</evidence>
<evidence type="ECO:0000313" key="17">
    <source>
        <dbReference type="EMBL" id="KAF4383204.1"/>
    </source>
</evidence>
<dbReference type="GO" id="GO:0070761">
    <property type="term" value="C:pre-snoRNP complex"/>
    <property type="evidence" value="ECO:0007669"/>
    <property type="project" value="TreeGrafter"/>
</dbReference>
<evidence type="ECO:0000256" key="9">
    <source>
        <dbReference type="ARBA" id="ARBA00049654"/>
    </source>
</evidence>
<evidence type="ECO:0000256" key="6">
    <source>
        <dbReference type="ARBA" id="ARBA00022833"/>
    </source>
</evidence>
<evidence type="ECO:0000313" key="16">
    <source>
        <dbReference type="EMBL" id="KAF4371822.1"/>
    </source>
</evidence>
<sequence length="424" mass="48636">MEEERKDSNLCEECKFKHSKYKCPGCSFRSCSLPCVKSHKQRTGCTGKRSRTHFVPISQFDDNQLISDYNLLEEVKRVSESAQRMRNKLCRYNHYKLPFHLRSVRSAAASRRTKILFLPSGMAKREKNQTHYDQRKKCIYWTIEWRFHSTDVVLLDNEIDENLNISSIVGNHLKPGPWNHQLKRFCDEDLENLRFFIRKYQKGSTSPFYELDVKVPLRQQLTNRVILEYPAIYVFTPSHNIDFEVIKDVYPSSHKPDFRNFGSNNRLKMGGVPFKEEEIAETDSSLAPQVFDLMKNESSVNSTSPQQFTNQSKSGKVPNSTSRGALSAGAAAGSAFQSPTNKGEQFDELDFDFDQGLIDAYSDLIAEINPDDFLDLEGLLNKEEEETDDLKNLSGDFFGLEGILNKEETGAEDELELEEGEIAE</sequence>
<dbReference type="InterPro" id="IPR007529">
    <property type="entry name" value="Znf_HIT"/>
</dbReference>
<keyword evidence="19" id="KW-1185">Reference proteome</keyword>
<dbReference type="GO" id="GO:0008270">
    <property type="term" value="F:zinc ion binding"/>
    <property type="evidence" value="ECO:0007669"/>
    <property type="project" value="UniProtKB-UniRule"/>
</dbReference>
<comment type="function">
    <text evidence="8">Required for box C/D snoRNAs accumulation involved in snoRNA processing, snoRNA transport to the nucleolus and ribosome biogenesis.</text>
</comment>
<keyword evidence="1" id="KW-1017">Isopeptide bond</keyword>
<dbReference type="EMBL" id="JAATIP010000053">
    <property type="protein sequence ID" value="KAF4383204.1"/>
    <property type="molecule type" value="Genomic_DNA"/>
</dbReference>
<dbReference type="FunFam" id="3.30.60.190:FF:000001">
    <property type="entry name" value="box C/D snoRNA protein 1"/>
    <property type="match status" value="1"/>
</dbReference>
<dbReference type="PANTHER" id="PTHR13483:SF3">
    <property type="entry name" value="BOX C_D SNORNA PROTEIN 1"/>
    <property type="match status" value="1"/>
</dbReference>
<comment type="caution">
    <text evidence="17">The sequence shown here is derived from an EMBL/GenBank/DDBJ whole genome shotgun (WGS) entry which is preliminary data.</text>
</comment>
<evidence type="ECO:0000256" key="13">
    <source>
        <dbReference type="PROSITE-ProRule" id="PRU00453"/>
    </source>
</evidence>
<feature type="domain" description="HIT-type" evidence="15">
    <location>
        <begin position="11"/>
        <end position="45"/>
    </location>
</feature>